<comment type="caution">
    <text evidence="1">The sequence shown here is derived from an EMBL/GenBank/DDBJ whole genome shotgun (WGS) entry which is preliminary data.</text>
</comment>
<evidence type="ECO:0000313" key="1">
    <source>
        <dbReference type="EMBL" id="KAF0921216.1"/>
    </source>
</evidence>
<dbReference type="AlphaFoldDB" id="A0A6G1E9G1"/>
<organism evidence="1 2">
    <name type="scientific">Oryza meyeriana var. granulata</name>
    <dbReference type="NCBI Taxonomy" id="110450"/>
    <lineage>
        <taxon>Eukaryota</taxon>
        <taxon>Viridiplantae</taxon>
        <taxon>Streptophyta</taxon>
        <taxon>Embryophyta</taxon>
        <taxon>Tracheophyta</taxon>
        <taxon>Spermatophyta</taxon>
        <taxon>Magnoliopsida</taxon>
        <taxon>Liliopsida</taxon>
        <taxon>Poales</taxon>
        <taxon>Poaceae</taxon>
        <taxon>BOP clade</taxon>
        <taxon>Oryzoideae</taxon>
        <taxon>Oryzeae</taxon>
        <taxon>Oryzinae</taxon>
        <taxon>Oryza</taxon>
        <taxon>Oryza meyeriana</taxon>
    </lineage>
</organism>
<protein>
    <submittedName>
        <fullName evidence="1">Uncharacterized protein</fullName>
    </submittedName>
</protein>
<keyword evidence="2" id="KW-1185">Reference proteome</keyword>
<evidence type="ECO:0000313" key="2">
    <source>
        <dbReference type="Proteomes" id="UP000479710"/>
    </source>
</evidence>
<reference evidence="1 2" key="1">
    <citation type="submission" date="2019-11" db="EMBL/GenBank/DDBJ databases">
        <title>Whole genome sequence of Oryza granulata.</title>
        <authorList>
            <person name="Li W."/>
        </authorList>
    </citation>
    <scope>NUCLEOTIDE SEQUENCE [LARGE SCALE GENOMIC DNA]</scope>
    <source>
        <strain evidence="2">cv. Menghai</strain>
        <tissue evidence="1">Leaf</tissue>
    </source>
</reference>
<dbReference type="EMBL" id="SPHZ02000005">
    <property type="protein sequence ID" value="KAF0921216.1"/>
    <property type="molecule type" value="Genomic_DNA"/>
</dbReference>
<name>A0A6G1E9G1_9ORYZ</name>
<proteinExistence type="predicted"/>
<sequence>MGAEPKVMLWEIPADGGGGVCRWSSRGCPVEALTFYEEDNGVCFSTEAVKRALVCLGLRARCLAPTWCCS</sequence>
<dbReference type="Proteomes" id="UP000479710">
    <property type="component" value="Unassembled WGS sequence"/>
</dbReference>
<gene>
    <name evidence="1" type="ORF">E2562_039321</name>
</gene>
<accession>A0A6G1E9G1</accession>